<dbReference type="VEuPathDB" id="VectorBase:ACUA025960"/>
<dbReference type="Proteomes" id="UP000075883">
    <property type="component" value="Unassembled WGS sequence"/>
</dbReference>
<dbReference type="STRING" id="139723.A0A182MTK6"/>
<feature type="binding site" evidence="6">
    <location>
        <position position="41"/>
    </location>
    <ligand>
        <name>Zn(2+)</name>
        <dbReference type="ChEBI" id="CHEBI:29105"/>
    </ligand>
</feature>
<dbReference type="EnsemblMetazoa" id="ACUA025960-RA">
    <property type="protein sequence ID" value="ACUA025960-PA"/>
    <property type="gene ID" value="ACUA025960"/>
</dbReference>
<reference evidence="11" key="1">
    <citation type="submission" date="2013-09" db="EMBL/GenBank/DDBJ databases">
        <title>The Genome Sequence of Anopheles culicifacies species A.</title>
        <authorList>
            <consortium name="The Broad Institute Genomics Platform"/>
            <person name="Neafsey D.E."/>
            <person name="Besansky N."/>
            <person name="Howell P."/>
            <person name="Walton C."/>
            <person name="Young S.K."/>
            <person name="Zeng Q."/>
            <person name="Gargeya S."/>
            <person name="Fitzgerald M."/>
            <person name="Haas B."/>
            <person name="Abouelleil A."/>
            <person name="Allen A.W."/>
            <person name="Alvarado L."/>
            <person name="Arachchi H.M."/>
            <person name="Berlin A.M."/>
            <person name="Chapman S.B."/>
            <person name="Gainer-Dewar J."/>
            <person name="Goldberg J."/>
            <person name="Griggs A."/>
            <person name="Gujja S."/>
            <person name="Hansen M."/>
            <person name="Howarth C."/>
            <person name="Imamovic A."/>
            <person name="Ireland A."/>
            <person name="Larimer J."/>
            <person name="McCowan C."/>
            <person name="Murphy C."/>
            <person name="Pearson M."/>
            <person name="Poon T.W."/>
            <person name="Priest M."/>
            <person name="Roberts A."/>
            <person name="Saif S."/>
            <person name="Shea T."/>
            <person name="Sisk P."/>
            <person name="Sykes S."/>
            <person name="Wortman J."/>
            <person name="Nusbaum C."/>
            <person name="Birren B."/>
        </authorList>
    </citation>
    <scope>NUCLEOTIDE SEQUENCE [LARGE SCALE GENOMIC DNA]</scope>
    <source>
        <strain evidence="11">A-37</strain>
    </source>
</reference>
<dbReference type="Gene3D" id="3.30.160.60">
    <property type="entry name" value="Classic Zinc Finger"/>
    <property type="match status" value="5"/>
</dbReference>
<dbReference type="GO" id="GO:0043565">
    <property type="term" value="F:sequence-specific DNA binding"/>
    <property type="evidence" value="ECO:0007669"/>
    <property type="project" value="TreeGrafter"/>
</dbReference>
<dbReference type="PANTHER" id="PTHR24408:SF58">
    <property type="entry name" value="TRANSCRIPTION FACTOR (TFIIIA), PUTATIVE (AFU_ORTHOLOGUE AFUA_1G05150)-RELATED"/>
    <property type="match status" value="1"/>
</dbReference>
<evidence type="ECO:0000256" key="1">
    <source>
        <dbReference type="ARBA" id="ARBA00022723"/>
    </source>
</evidence>
<evidence type="ECO:0000259" key="8">
    <source>
        <dbReference type="PROSITE" id="PS50157"/>
    </source>
</evidence>
<keyword evidence="1 6" id="KW-0479">Metal-binding</keyword>
<name>A0A182MTK6_9DIPT</name>
<feature type="compositionally biased region" description="Polar residues" evidence="7">
    <location>
        <begin position="1094"/>
        <end position="1109"/>
    </location>
</feature>
<reference evidence="10" key="2">
    <citation type="submission" date="2020-05" db="UniProtKB">
        <authorList>
            <consortium name="EnsemblMetazoa"/>
        </authorList>
    </citation>
    <scope>IDENTIFICATION</scope>
    <source>
        <strain evidence="10">A-37</strain>
    </source>
</reference>
<feature type="domain" description="C2H2-type" evidence="8">
    <location>
        <begin position="1139"/>
        <end position="1167"/>
    </location>
</feature>
<feature type="binding site" evidence="6">
    <location>
        <position position="706"/>
    </location>
    <ligand>
        <name>Zn(2+)</name>
        <dbReference type="ChEBI" id="CHEBI:29105"/>
    </ligand>
</feature>
<dbReference type="EMBL" id="AXCM01006420">
    <property type="status" value="NOT_ANNOTATED_CDS"/>
    <property type="molecule type" value="Genomic_DNA"/>
</dbReference>
<dbReference type="GO" id="GO:0008270">
    <property type="term" value="F:zinc ion binding"/>
    <property type="evidence" value="ECO:0007669"/>
    <property type="project" value="UniProtKB-UniRule"/>
</dbReference>
<feature type="binding site" evidence="6">
    <location>
        <position position="97"/>
    </location>
    <ligand>
        <name>Zn(2+)</name>
        <dbReference type="ChEBI" id="CHEBI:29105"/>
    </ligand>
</feature>
<feature type="compositionally biased region" description="Basic residues" evidence="7">
    <location>
        <begin position="1110"/>
        <end position="1125"/>
    </location>
</feature>
<evidence type="ECO:0000313" key="10">
    <source>
        <dbReference type="EnsemblMetazoa" id="ACUA025960-PA"/>
    </source>
</evidence>
<keyword evidence="4 6" id="KW-0862">Zinc</keyword>
<evidence type="ECO:0000256" key="6">
    <source>
        <dbReference type="PROSITE-ProRule" id="PRU01263"/>
    </source>
</evidence>
<evidence type="ECO:0000313" key="11">
    <source>
        <dbReference type="Proteomes" id="UP000075883"/>
    </source>
</evidence>
<feature type="region of interest" description="Disordered" evidence="7">
    <location>
        <begin position="1084"/>
        <end position="1131"/>
    </location>
</feature>
<evidence type="ECO:0000256" key="7">
    <source>
        <dbReference type="SAM" id="MobiDB-lite"/>
    </source>
</evidence>
<feature type="domain" description="C2H2-type" evidence="8">
    <location>
        <begin position="1167"/>
        <end position="1190"/>
    </location>
</feature>
<proteinExistence type="predicted"/>
<evidence type="ECO:0000256" key="4">
    <source>
        <dbReference type="ARBA" id="ARBA00022833"/>
    </source>
</evidence>
<dbReference type="SUPFAM" id="SSF57667">
    <property type="entry name" value="beta-beta-alpha zinc fingers"/>
    <property type="match status" value="2"/>
</dbReference>
<feature type="region of interest" description="Disordered" evidence="7">
    <location>
        <begin position="1"/>
        <end position="20"/>
    </location>
</feature>
<dbReference type="InterPro" id="IPR012934">
    <property type="entry name" value="Znf_AD"/>
</dbReference>
<feature type="domain" description="ZAD" evidence="9">
    <location>
        <begin position="704"/>
        <end position="789"/>
    </location>
</feature>
<feature type="binding site" evidence="6">
    <location>
        <position position="38"/>
    </location>
    <ligand>
        <name>Zn(2+)</name>
        <dbReference type="ChEBI" id="CHEBI:29105"/>
    </ligand>
</feature>
<dbReference type="Pfam" id="PF00096">
    <property type="entry name" value="zf-C2H2"/>
    <property type="match status" value="2"/>
</dbReference>
<feature type="binding site" evidence="6">
    <location>
        <position position="765"/>
    </location>
    <ligand>
        <name>Zn(2+)</name>
        <dbReference type="ChEBI" id="CHEBI:29105"/>
    </ligand>
</feature>
<feature type="domain" description="ZAD" evidence="9">
    <location>
        <begin position="36"/>
        <end position="121"/>
    </location>
</feature>
<evidence type="ECO:0000259" key="9">
    <source>
        <dbReference type="PROSITE" id="PS51915"/>
    </source>
</evidence>
<dbReference type="GO" id="GO:0005634">
    <property type="term" value="C:nucleus"/>
    <property type="evidence" value="ECO:0007669"/>
    <property type="project" value="InterPro"/>
</dbReference>
<feature type="domain" description="C2H2-type" evidence="8">
    <location>
        <begin position="574"/>
        <end position="601"/>
    </location>
</feature>
<evidence type="ECO:0000256" key="3">
    <source>
        <dbReference type="ARBA" id="ARBA00022771"/>
    </source>
</evidence>
<organism evidence="10 11">
    <name type="scientific">Anopheles culicifacies</name>
    <dbReference type="NCBI Taxonomy" id="139723"/>
    <lineage>
        <taxon>Eukaryota</taxon>
        <taxon>Metazoa</taxon>
        <taxon>Ecdysozoa</taxon>
        <taxon>Arthropoda</taxon>
        <taxon>Hexapoda</taxon>
        <taxon>Insecta</taxon>
        <taxon>Pterygota</taxon>
        <taxon>Neoptera</taxon>
        <taxon>Endopterygota</taxon>
        <taxon>Diptera</taxon>
        <taxon>Nematocera</taxon>
        <taxon>Culicoidea</taxon>
        <taxon>Culicidae</taxon>
        <taxon>Anophelinae</taxon>
        <taxon>Anopheles</taxon>
        <taxon>culicifacies species complex</taxon>
    </lineage>
</organism>
<dbReference type="InterPro" id="IPR036236">
    <property type="entry name" value="Znf_C2H2_sf"/>
</dbReference>
<evidence type="ECO:0000256" key="2">
    <source>
        <dbReference type="ARBA" id="ARBA00022737"/>
    </source>
</evidence>
<dbReference type="GO" id="GO:0000981">
    <property type="term" value="F:DNA-binding transcription factor activity, RNA polymerase II-specific"/>
    <property type="evidence" value="ECO:0007669"/>
    <property type="project" value="TreeGrafter"/>
</dbReference>
<keyword evidence="2" id="KW-0677">Repeat</keyword>
<keyword evidence="3 5" id="KW-0863">Zinc-finger</keyword>
<dbReference type="SMART" id="SM00868">
    <property type="entry name" value="zf-AD"/>
    <property type="match status" value="3"/>
</dbReference>
<dbReference type="PROSITE" id="PS50157">
    <property type="entry name" value="ZINC_FINGER_C2H2_2"/>
    <property type="match status" value="4"/>
</dbReference>
<evidence type="ECO:0000256" key="5">
    <source>
        <dbReference type="PROSITE-ProRule" id="PRU00042"/>
    </source>
</evidence>
<feature type="binding site" evidence="6">
    <location>
        <position position="94"/>
    </location>
    <ligand>
        <name>Zn(2+)</name>
        <dbReference type="ChEBI" id="CHEBI:29105"/>
    </ligand>
</feature>
<dbReference type="PROSITE" id="PS51915">
    <property type="entry name" value="ZAD"/>
    <property type="match status" value="2"/>
</dbReference>
<dbReference type="PROSITE" id="PS00028">
    <property type="entry name" value="ZINC_FINGER_C2H2_1"/>
    <property type="match status" value="6"/>
</dbReference>
<accession>A0A182MTK6</accession>
<feature type="binding site" evidence="6">
    <location>
        <position position="709"/>
    </location>
    <ligand>
        <name>Zn(2+)</name>
        <dbReference type="ChEBI" id="CHEBI:29105"/>
    </ligand>
</feature>
<dbReference type="SMART" id="SM00355">
    <property type="entry name" value="ZnF_C2H2"/>
    <property type="match status" value="11"/>
</dbReference>
<dbReference type="InterPro" id="IPR013087">
    <property type="entry name" value="Znf_C2H2_type"/>
</dbReference>
<feature type="domain" description="C2H2-type" evidence="8">
    <location>
        <begin position="1196"/>
        <end position="1223"/>
    </location>
</feature>
<feature type="binding site" evidence="6">
    <location>
        <position position="762"/>
    </location>
    <ligand>
        <name>Zn(2+)</name>
        <dbReference type="ChEBI" id="CHEBI:29105"/>
    </ligand>
</feature>
<sequence length="1303" mass="150025">MGTDHTYSEARAEQTEKKGPVDGCRKSIFFLQRYPNVCSFCLRILNDTTLFLPVTHYHDELECTIEQKFDELTGDPMDQEDRSDVQQMLPDKVCNECVAMVVQFHQYQRQLECIKKFSTGIAHLLYGNQQPLENLYQDQGPYLVNILKRLDTAQGTRVNQSLEQLLEEVTSYGKVKHSSTENEQHAANDMSLELYSNTACVDEEGVRRETDEVIISGDKNTSKQMYTCPYMDLCNVWSPTYAAIQQHVREDHKTFSCHVCGFKIAFYDLYKKHMETVPTILKGSPIPIAKRKEMDEKVRQQLLDELYGKDAKVRDNDHSYDDIYNIDNIKEIRHLLPDKLCEECMEALITFYQYQKQLKCLKKFTVGMAHLIQGNKSTMQTLFGEQNTYLVGLLQSLKICEGTEDKITFERLEKEVTTYGPIAKHTLYEQANHEVEQIIPSIPIVESEHGYSYEELIEEEREVNSVSPPPVPIEPFYYDAPKKGGAARGRPRKRVLGAVTNANFMCPYLDVCKLWFADDATLQNHVQNDHKYFKCHTCGAKIKFYDLYKKHIESHAIARALLLCHNKKSSNQQRKCSICQKSFNSEELLRRHETTHSGERNFVCGTCLGVYLTNEDFRNHRCVLITKLTYPTIMDGSVITISKKQKLDEQNRKQLLEELYHNVQPVDPSTDRDHTYSGVAAVEELEDTSVVLQKIVYRLKKFPNVCAFCFKAITEEKMFSSFGHYHDELECTVEQKFEEITGVPMDDEDRASLHHLLPDKVCAECMGALITFHHFQRQLECMRKFSTGLAHLLKGNRKPLQDLYEEHGTYLVNVLKSFNICQGPDDKVTFERLEQEVTTYGRVKKYTIFEQDHSADDTNVIVQQPEHESDAETTVPKKWICPYDEVCREWFLDEASLQEHIRDGHKWFKCRTCGAKIKFYDLYKKHSESHAIARALLLSHNSKGPNRELWKCKVCGKVFRRSAGSFRSNELGVRTAPIHEENTPDVFSTQCLNLTPVETEYVLKMDEARMHNSTTVGRAQATQSYDQYAAADMKKFYPPGGPIASAAPPNAESSSLQLHFASLAGLDLGKRLGQQDMYFKNPYNTESEEEDTSAAGNGTHLQAINTTRTKQPRKRNASGKRKQKSPKVESPAEIALRKFPCPECPLSFKTGYHLKRHHATIHQDQRFPCTVCHTSYGRREKLRAHLELIHKIQSYFVCEICLVSYESDDLLQRHVYRHEHPKPLECGTCLTPNARSTDGNYGGNHICITYQNNYECCGKDFGYHYYYNRHMLTVHNIKTNARVKLPKGTLLSQFRAMRSSRVS</sequence>
<dbReference type="PANTHER" id="PTHR24408">
    <property type="entry name" value="ZINC FINGER PROTEIN"/>
    <property type="match status" value="1"/>
</dbReference>
<protein>
    <submittedName>
        <fullName evidence="10">Uncharacterized protein</fullName>
    </submittedName>
</protein>
<dbReference type="EMBL" id="AXCM01006421">
    <property type="status" value="NOT_ANNOTATED_CDS"/>
    <property type="molecule type" value="Genomic_DNA"/>
</dbReference>
<keyword evidence="11" id="KW-1185">Reference proteome</keyword>